<evidence type="ECO:0000256" key="1">
    <source>
        <dbReference type="ARBA" id="ARBA00001933"/>
    </source>
</evidence>
<evidence type="ECO:0000256" key="3">
    <source>
        <dbReference type="ARBA" id="ARBA00022898"/>
    </source>
</evidence>
<comment type="cofactor">
    <cofactor evidence="1">
        <name>pyridoxal 5'-phosphate</name>
        <dbReference type="ChEBI" id="CHEBI:597326"/>
    </cofactor>
</comment>
<dbReference type="GO" id="GO:0005829">
    <property type="term" value="C:cytosol"/>
    <property type="evidence" value="ECO:0007669"/>
    <property type="project" value="TreeGrafter"/>
</dbReference>
<dbReference type="Gene3D" id="3.40.640.10">
    <property type="entry name" value="Type I PLP-dependent aspartate aminotransferase-like (Major domain)"/>
    <property type="match status" value="1"/>
</dbReference>
<feature type="modified residue" description="N6-(pyridoxal phosphate)lysine" evidence="5">
    <location>
        <position position="212"/>
    </location>
</feature>
<name>A0A849HD39_9MICO</name>
<dbReference type="NCBIfam" id="NF041359">
    <property type="entry name" value="GntG_guanitoxin"/>
    <property type="match status" value="1"/>
</dbReference>
<evidence type="ECO:0000313" key="8">
    <source>
        <dbReference type="Proteomes" id="UP000588586"/>
    </source>
</evidence>
<keyword evidence="4" id="KW-0456">Lyase</keyword>
<evidence type="ECO:0000313" key="7">
    <source>
        <dbReference type="EMBL" id="NNM45222.1"/>
    </source>
</evidence>
<dbReference type="Proteomes" id="UP000588586">
    <property type="component" value="Unassembled WGS sequence"/>
</dbReference>
<feature type="domain" description="Aromatic amino acid beta-eliminating lyase/threonine aldolase" evidence="6">
    <location>
        <begin position="15"/>
        <end position="299"/>
    </location>
</feature>
<evidence type="ECO:0000259" key="6">
    <source>
        <dbReference type="Pfam" id="PF01212"/>
    </source>
</evidence>
<dbReference type="GO" id="GO:0006545">
    <property type="term" value="P:glycine biosynthetic process"/>
    <property type="evidence" value="ECO:0007669"/>
    <property type="project" value="TreeGrafter"/>
</dbReference>
<dbReference type="FunFam" id="3.40.640.10:FF:000030">
    <property type="entry name" value="Low-specificity L-threonine aldolase"/>
    <property type="match status" value="1"/>
</dbReference>
<dbReference type="RefSeq" id="WP_171242272.1">
    <property type="nucleotide sequence ID" value="NZ_JABEPQ010000001.1"/>
</dbReference>
<dbReference type="GO" id="GO:0008732">
    <property type="term" value="F:L-allo-threonine aldolase activity"/>
    <property type="evidence" value="ECO:0007669"/>
    <property type="project" value="TreeGrafter"/>
</dbReference>
<dbReference type="Gene3D" id="3.90.1150.10">
    <property type="entry name" value="Aspartate Aminotransferase, domain 1"/>
    <property type="match status" value="1"/>
</dbReference>
<protein>
    <submittedName>
        <fullName evidence="7">Low specificity L-threonine aldolase</fullName>
    </submittedName>
</protein>
<dbReference type="PIRSF" id="PIRSF017617">
    <property type="entry name" value="Thr_aldolase"/>
    <property type="match status" value="1"/>
</dbReference>
<dbReference type="InterPro" id="IPR015421">
    <property type="entry name" value="PyrdxlP-dep_Trfase_major"/>
</dbReference>
<accession>A0A849HD39</accession>
<proteinExistence type="inferred from homology"/>
<dbReference type="InterPro" id="IPR015422">
    <property type="entry name" value="PyrdxlP-dep_Trfase_small"/>
</dbReference>
<keyword evidence="8" id="KW-1185">Reference proteome</keyword>
<dbReference type="EMBL" id="JABEPQ010000001">
    <property type="protein sequence ID" value="NNM45222.1"/>
    <property type="molecule type" value="Genomic_DNA"/>
</dbReference>
<dbReference type="Pfam" id="PF01212">
    <property type="entry name" value="Beta_elim_lyase"/>
    <property type="match status" value="1"/>
</dbReference>
<comment type="similarity">
    <text evidence="2">Belongs to the threonine aldolase family.</text>
</comment>
<gene>
    <name evidence="7" type="ORF">HJG52_04290</name>
</gene>
<comment type="caution">
    <text evidence="7">The sequence shown here is derived from an EMBL/GenBank/DDBJ whole genome shotgun (WGS) entry which is preliminary data.</text>
</comment>
<dbReference type="InterPro" id="IPR001597">
    <property type="entry name" value="ArAA_b-elim_lyase/Thr_aldolase"/>
</dbReference>
<dbReference type="PANTHER" id="PTHR48097">
    <property type="entry name" value="L-THREONINE ALDOLASE-RELATED"/>
    <property type="match status" value="1"/>
</dbReference>
<dbReference type="InterPro" id="IPR015424">
    <property type="entry name" value="PyrdxlP-dep_Trfase"/>
</dbReference>
<sequence length="358" mass="38177">MPPASPSKAPPVRVDLLSDTLTKPTDAMRKAMADAPVGDDVFGEDPTVRELEQRVARMFGHEDGLFTPSGSMANQLGIRLHVKPGEELIADSLAHVLRAEMGAAAVLSNISARSWIAPHGELNAAQPLALMIPDGGAYQVNTRLVVVENTHNFGGGTVQPLDQIEALRAGTKERGVAMHLDGARIWNAHVATGVPFETYGRLFDTVSVCLSKGLGAPVGSVLLGSADHMQEARIWRKRFGGGMRQVGILAAAGLHALDHHVERLADDHARARRFAEAAAVARPDSVDPQWVQTNIVLLDVAGAGWTPGDFVTAAAARGIRLYPVSTTAVRLVWHLDVDDAATDLAISELVPLLERGSR</sequence>
<dbReference type="InterPro" id="IPR023603">
    <property type="entry name" value="Low_specificity_L-TA-like"/>
</dbReference>
<dbReference type="PANTHER" id="PTHR48097:SF9">
    <property type="entry name" value="L-THREONINE ALDOLASE"/>
    <property type="match status" value="1"/>
</dbReference>
<keyword evidence="3" id="KW-0663">Pyridoxal phosphate</keyword>
<dbReference type="SUPFAM" id="SSF53383">
    <property type="entry name" value="PLP-dependent transferases"/>
    <property type="match status" value="1"/>
</dbReference>
<dbReference type="FunFam" id="3.90.1150.10:FF:000041">
    <property type="entry name" value="Low-specificity L-threonine aldolase"/>
    <property type="match status" value="1"/>
</dbReference>
<dbReference type="GO" id="GO:0006567">
    <property type="term" value="P:L-threonine catabolic process"/>
    <property type="evidence" value="ECO:0007669"/>
    <property type="project" value="TreeGrafter"/>
</dbReference>
<dbReference type="AlphaFoldDB" id="A0A849HD39"/>
<organism evidence="7 8">
    <name type="scientific">Knoellia koreensis</name>
    <dbReference type="NCBI Taxonomy" id="2730921"/>
    <lineage>
        <taxon>Bacteria</taxon>
        <taxon>Bacillati</taxon>
        <taxon>Actinomycetota</taxon>
        <taxon>Actinomycetes</taxon>
        <taxon>Micrococcales</taxon>
        <taxon>Intrasporangiaceae</taxon>
        <taxon>Knoellia</taxon>
    </lineage>
</organism>
<evidence type="ECO:0000256" key="2">
    <source>
        <dbReference type="ARBA" id="ARBA00006966"/>
    </source>
</evidence>
<reference evidence="7 8" key="1">
    <citation type="submission" date="2020-04" db="EMBL/GenBank/DDBJ databases">
        <title>Knoellia sp. isolate from air conditioner.</title>
        <authorList>
            <person name="Chea S."/>
            <person name="Kim D.-U."/>
        </authorList>
    </citation>
    <scope>NUCLEOTIDE SEQUENCE [LARGE SCALE GENOMIC DNA]</scope>
    <source>
        <strain evidence="7 8">DB2414S</strain>
    </source>
</reference>
<evidence type="ECO:0000256" key="5">
    <source>
        <dbReference type="PIRSR" id="PIRSR017617-1"/>
    </source>
</evidence>
<evidence type="ECO:0000256" key="4">
    <source>
        <dbReference type="ARBA" id="ARBA00023239"/>
    </source>
</evidence>